<feature type="signal peptide" evidence="1">
    <location>
        <begin position="1"/>
        <end position="20"/>
    </location>
</feature>
<keyword evidence="3" id="KW-1185">Reference proteome</keyword>
<feature type="chain" id="PRO_5029491087" evidence="1">
    <location>
        <begin position="21"/>
        <end position="114"/>
    </location>
</feature>
<evidence type="ECO:0000313" key="2">
    <source>
        <dbReference type="EnsemblMetazoa" id="CLYHEMP015612.1"/>
    </source>
</evidence>
<evidence type="ECO:0000313" key="3">
    <source>
        <dbReference type="Proteomes" id="UP000594262"/>
    </source>
</evidence>
<proteinExistence type="predicted"/>
<protein>
    <submittedName>
        <fullName evidence="2">Uncharacterized protein</fullName>
    </submittedName>
</protein>
<dbReference type="AlphaFoldDB" id="A0A7M6DM25"/>
<sequence length="114" mass="13411">SLNVKVKVFTGSFFILFILSQDFVKQLANGMFRTFRGNLATKLFEKEEAEWWNGFFKNVMPANSYNKAVEFVKNSITNESRKELMKRFPEDKIEKLIEEWLMPDVSRILACLTM</sequence>
<accession>A0A7M6DM25</accession>
<name>A0A7M6DM25_9CNID</name>
<dbReference type="Proteomes" id="UP000594262">
    <property type="component" value="Unplaced"/>
</dbReference>
<reference evidence="2" key="1">
    <citation type="submission" date="2021-01" db="UniProtKB">
        <authorList>
            <consortium name="EnsemblMetazoa"/>
        </authorList>
    </citation>
    <scope>IDENTIFICATION</scope>
</reference>
<dbReference type="EnsemblMetazoa" id="CLYHEMT015612.1">
    <property type="protein sequence ID" value="CLYHEMP015612.1"/>
    <property type="gene ID" value="CLYHEMG015612"/>
</dbReference>
<evidence type="ECO:0000256" key="1">
    <source>
        <dbReference type="SAM" id="SignalP"/>
    </source>
</evidence>
<keyword evidence="1" id="KW-0732">Signal</keyword>
<organism evidence="2 3">
    <name type="scientific">Clytia hemisphaerica</name>
    <dbReference type="NCBI Taxonomy" id="252671"/>
    <lineage>
        <taxon>Eukaryota</taxon>
        <taxon>Metazoa</taxon>
        <taxon>Cnidaria</taxon>
        <taxon>Hydrozoa</taxon>
        <taxon>Hydroidolina</taxon>
        <taxon>Leptothecata</taxon>
        <taxon>Obeliida</taxon>
        <taxon>Clytiidae</taxon>
        <taxon>Clytia</taxon>
    </lineage>
</organism>